<evidence type="ECO:0000256" key="6">
    <source>
        <dbReference type="ARBA" id="ARBA00023136"/>
    </source>
</evidence>
<protein>
    <submittedName>
        <fullName evidence="8">Hypothetical membrane protein</fullName>
    </submittedName>
</protein>
<dbReference type="SUPFAM" id="SSF53448">
    <property type="entry name" value="Nucleotide-diphospho-sugar transferases"/>
    <property type="match status" value="1"/>
</dbReference>
<dbReference type="GO" id="GO:0005886">
    <property type="term" value="C:plasma membrane"/>
    <property type="evidence" value="ECO:0007669"/>
    <property type="project" value="TreeGrafter"/>
</dbReference>
<dbReference type="Pfam" id="PF00535">
    <property type="entry name" value="Glycos_transf_2"/>
    <property type="match status" value="1"/>
</dbReference>
<evidence type="ECO:0000256" key="1">
    <source>
        <dbReference type="ARBA" id="ARBA00004141"/>
    </source>
</evidence>
<evidence type="ECO:0000256" key="4">
    <source>
        <dbReference type="ARBA" id="ARBA00022692"/>
    </source>
</evidence>
<dbReference type="KEGG" id="pth:PTH_0042"/>
<keyword evidence="5" id="KW-1133">Transmembrane helix</keyword>
<evidence type="ECO:0000259" key="7">
    <source>
        <dbReference type="Pfam" id="PF00535"/>
    </source>
</evidence>
<dbReference type="AlphaFoldDB" id="A5D6A2"/>
<dbReference type="InterPro" id="IPR001173">
    <property type="entry name" value="Glyco_trans_2-like"/>
</dbReference>
<organism evidence="8 9">
    <name type="scientific">Pelotomaculum thermopropionicum (strain DSM 13744 / JCM 10971 / SI)</name>
    <dbReference type="NCBI Taxonomy" id="370438"/>
    <lineage>
        <taxon>Bacteria</taxon>
        <taxon>Bacillati</taxon>
        <taxon>Bacillota</taxon>
        <taxon>Clostridia</taxon>
        <taxon>Eubacteriales</taxon>
        <taxon>Desulfotomaculaceae</taxon>
        <taxon>Pelotomaculum</taxon>
    </lineage>
</organism>
<proteinExistence type="predicted"/>
<dbReference type="InterPro" id="IPR029044">
    <property type="entry name" value="Nucleotide-diphossugar_trans"/>
</dbReference>
<accession>A5D6A2</accession>
<keyword evidence="2" id="KW-0328">Glycosyltransferase</keyword>
<dbReference type="CAZy" id="GT2">
    <property type="family name" value="Glycosyltransferase Family 2"/>
</dbReference>
<evidence type="ECO:0000256" key="5">
    <source>
        <dbReference type="ARBA" id="ARBA00022989"/>
    </source>
</evidence>
<keyword evidence="4" id="KW-0812">Transmembrane</keyword>
<dbReference type="EMBL" id="AP009389">
    <property type="protein sequence ID" value="BAF58223.1"/>
    <property type="molecule type" value="Genomic_DNA"/>
</dbReference>
<dbReference type="Gene3D" id="3.90.550.10">
    <property type="entry name" value="Spore Coat Polysaccharide Biosynthesis Protein SpsA, Chain A"/>
    <property type="match status" value="1"/>
</dbReference>
<name>A5D6A2_PELTS</name>
<dbReference type="Proteomes" id="UP000006556">
    <property type="component" value="Chromosome"/>
</dbReference>
<feature type="domain" description="Glycosyltransferase 2-like" evidence="7">
    <location>
        <begin position="8"/>
        <end position="66"/>
    </location>
</feature>
<keyword evidence="6" id="KW-0472">Membrane</keyword>
<gene>
    <name evidence="8" type="ordered locus">PTH_0042</name>
</gene>
<evidence type="ECO:0000313" key="8">
    <source>
        <dbReference type="EMBL" id="BAF58223.1"/>
    </source>
</evidence>
<keyword evidence="3" id="KW-0808">Transferase</keyword>
<dbReference type="GO" id="GO:0016757">
    <property type="term" value="F:glycosyltransferase activity"/>
    <property type="evidence" value="ECO:0007669"/>
    <property type="project" value="UniProtKB-KW"/>
</dbReference>
<evidence type="ECO:0000256" key="3">
    <source>
        <dbReference type="ARBA" id="ARBA00022679"/>
    </source>
</evidence>
<dbReference type="PANTHER" id="PTHR48090">
    <property type="entry name" value="UNDECAPRENYL-PHOSPHATE 4-DEOXY-4-FORMAMIDO-L-ARABINOSE TRANSFERASE-RELATED"/>
    <property type="match status" value="1"/>
</dbReference>
<evidence type="ECO:0000313" key="9">
    <source>
        <dbReference type="Proteomes" id="UP000006556"/>
    </source>
</evidence>
<dbReference type="STRING" id="370438.PTH_0042"/>
<dbReference type="HOGENOM" id="CLU_1509231_0_0_9"/>
<sequence length="178" mass="19919">MTGKVRYTIVIPVYNEAVVHETYRRLTKVMQSIGEPYELLFVNDGSQDWTGKIIESLAAADGCVRKLDFSLCDVMRDIREKNRYVRGLVSWAGFQQAAVEYVREERFAGETKYPFKKMLRLAADGIASFSCKSLRLALPFGLLVSSAGLAWLAFSLGRLLLHAGEGVGWRPSLPACFC</sequence>
<dbReference type="PANTHER" id="PTHR48090:SF1">
    <property type="entry name" value="PROPHAGE BACTOPRENOL GLUCOSYL TRANSFERASE HOMOLOG"/>
    <property type="match status" value="1"/>
</dbReference>
<dbReference type="InterPro" id="IPR050256">
    <property type="entry name" value="Glycosyltransferase_2"/>
</dbReference>
<comment type="subcellular location">
    <subcellularLocation>
        <location evidence="1">Membrane</location>
        <topology evidence="1">Multi-pass membrane protein</topology>
    </subcellularLocation>
</comment>
<reference evidence="9" key="1">
    <citation type="journal article" date="2008" name="Genome Res.">
        <title>The genome of Pelotomaculum thermopropionicum reveals niche-associated evolution in anaerobic microbiota.</title>
        <authorList>
            <person name="Kosaka T."/>
            <person name="Kato S."/>
            <person name="Shimoyama T."/>
            <person name="Ishii S."/>
            <person name="Abe T."/>
            <person name="Watanabe K."/>
        </authorList>
    </citation>
    <scope>NUCLEOTIDE SEQUENCE [LARGE SCALE GENOMIC DNA]</scope>
    <source>
        <strain evidence="9">DSM 13744 / JCM 10971 / SI</strain>
    </source>
</reference>
<evidence type="ECO:0000256" key="2">
    <source>
        <dbReference type="ARBA" id="ARBA00022676"/>
    </source>
</evidence>
<keyword evidence="9" id="KW-1185">Reference proteome</keyword>
<dbReference type="eggNOG" id="COG0463">
    <property type="taxonomic scope" value="Bacteria"/>
</dbReference>